<dbReference type="InterPro" id="IPR050553">
    <property type="entry name" value="Thioredoxin_ResA/DsbE_sf"/>
</dbReference>
<evidence type="ECO:0000256" key="4">
    <source>
        <dbReference type="ARBA" id="ARBA00023157"/>
    </source>
</evidence>
<organism evidence="7 8">
    <name type="scientific">Palleronia aestuarii</name>
    <dbReference type="NCBI Taxonomy" id="568105"/>
    <lineage>
        <taxon>Bacteria</taxon>
        <taxon>Pseudomonadati</taxon>
        <taxon>Pseudomonadota</taxon>
        <taxon>Alphaproteobacteria</taxon>
        <taxon>Rhodobacterales</taxon>
        <taxon>Roseobacteraceae</taxon>
        <taxon>Palleronia</taxon>
    </lineage>
</organism>
<dbReference type="GO" id="GO:0015036">
    <property type="term" value="F:disulfide oxidoreductase activity"/>
    <property type="evidence" value="ECO:0007669"/>
    <property type="project" value="InterPro"/>
</dbReference>
<dbReference type="PROSITE" id="PS51352">
    <property type="entry name" value="THIOREDOXIN_2"/>
    <property type="match status" value="1"/>
</dbReference>
<dbReference type="PANTHER" id="PTHR42852">
    <property type="entry name" value="THIOL:DISULFIDE INTERCHANGE PROTEIN DSBE"/>
    <property type="match status" value="1"/>
</dbReference>
<sequence length="179" mass="19233">MPRLPILALIPPVAFVGLAALFYTGMQREDPDALPSTFVGRDAPAFSLTSLGDRPKVDRAALEADGVKLVNFWASWCAPCRVEHPALEGLAAEGIAIHGINYKDVPENAEAFLSELGDPYTSVGEDAEGRTARDWGVYGVPETFVIDGEGRVLLRFAGPITERSLEGKIRPAIAEARGE</sequence>
<evidence type="ECO:0000259" key="6">
    <source>
        <dbReference type="PROSITE" id="PS51352"/>
    </source>
</evidence>
<keyword evidence="4" id="KW-1015">Disulfide bond</keyword>
<dbReference type="PROSITE" id="PS00194">
    <property type="entry name" value="THIOREDOXIN_1"/>
    <property type="match status" value="1"/>
</dbReference>
<dbReference type="CDD" id="cd03010">
    <property type="entry name" value="TlpA_like_DsbE"/>
    <property type="match status" value="1"/>
</dbReference>
<dbReference type="EMBL" id="QKZL01000004">
    <property type="protein sequence ID" value="PZX17587.1"/>
    <property type="molecule type" value="Genomic_DNA"/>
</dbReference>
<dbReference type="GO" id="GO:0017004">
    <property type="term" value="P:cytochrome complex assembly"/>
    <property type="evidence" value="ECO:0007669"/>
    <property type="project" value="UniProtKB-KW"/>
</dbReference>
<protein>
    <submittedName>
        <fullName evidence="7">Cytochrome c biogenesis protein CcmG/thiol:disulfide interchange protein DsbE</fullName>
    </submittedName>
</protein>
<dbReference type="InterPro" id="IPR013766">
    <property type="entry name" value="Thioredoxin_domain"/>
</dbReference>
<dbReference type="InterPro" id="IPR013740">
    <property type="entry name" value="Redoxin"/>
</dbReference>
<comment type="subcellular location">
    <subcellularLocation>
        <location evidence="1">Cell envelope</location>
    </subcellularLocation>
</comment>
<dbReference type="SUPFAM" id="SSF52833">
    <property type="entry name" value="Thioredoxin-like"/>
    <property type="match status" value="1"/>
</dbReference>
<proteinExistence type="inferred from homology"/>
<comment type="caution">
    <text evidence="7">The sequence shown here is derived from an EMBL/GenBank/DDBJ whole genome shotgun (WGS) entry which is preliminary data.</text>
</comment>
<feature type="domain" description="Thioredoxin" evidence="6">
    <location>
        <begin position="37"/>
        <end position="174"/>
    </location>
</feature>
<reference evidence="7 8" key="1">
    <citation type="submission" date="2018-06" db="EMBL/GenBank/DDBJ databases">
        <title>Genomic Encyclopedia of Archaeal and Bacterial Type Strains, Phase II (KMG-II): from individual species to whole genera.</title>
        <authorList>
            <person name="Goeker M."/>
        </authorList>
    </citation>
    <scope>NUCLEOTIDE SEQUENCE [LARGE SCALE GENOMIC DNA]</scope>
    <source>
        <strain evidence="7 8">DSM 22009</strain>
    </source>
</reference>
<dbReference type="Proteomes" id="UP000248916">
    <property type="component" value="Unassembled WGS sequence"/>
</dbReference>
<keyword evidence="5" id="KW-0676">Redox-active center</keyword>
<evidence type="ECO:0000256" key="5">
    <source>
        <dbReference type="ARBA" id="ARBA00023284"/>
    </source>
</evidence>
<dbReference type="PANTHER" id="PTHR42852:SF6">
    <property type="entry name" value="THIOL:DISULFIDE INTERCHANGE PROTEIN DSBE"/>
    <property type="match status" value="1"/>
</dbReference>
<comment type="similarity">
    <text evidence="2">Belongs to the thioredoxin family. DsbE subfamily.</text>
</comment>
<evidence type="ECO:0000256" key="3">
    <source>
        <dbReference type="ARBA" id="ARBA00022748"/>
    </source>
</evidence>
<evidence type="ECO:0000313" key="8">
    <source>
        <dbReference type="Proteomes" id="UP000248916"/>
    </source>
</evidence>
<evidence type="ECO:0000256" key="2">
    <source>
        <dbReference type="ARBA" id="ARBA00007758"/>
    </source>
</evidence>
<name>A0A2W7NHB0_9RHOB</name>
<evidence type="ECO:0000256" key="1">
    <source>
        <dbReference type="ARBA" id="ARBA00004196"/>
    </source>
</evidence>
<dbReference type="NCBIfam" id="TIGR00385">
    <property type="entry name" value="dsbE"/>
    <property type="match status" value="1"/>
</dbReference>
<dbReference type="RefSeq" id="WP_111536482.1">
    <property type="nucleotide sequence ID" value="NZ_QKZL01000004.1"/>
</dbReference>
<dbReference type="Gene3D" id="3.40.30.10">
    <property type="entry name" value="Glutaredoxin"/>
    <property type="match status" value="1"/>
</dbReference>
<dbReference type="Pfam" id="PF08534">
    <property type="entry name" value="Redoxin"/>
    <property type="match status" value="1"/>
</dbReference>
<evidence type="ECO:0000313" key="7">
    <source>
        <dbReference type="EMBL" id="PZX17587.1"/>
    </source>
</evidence>
<accession>A0A2W7NHB0</accession>
<keyword evidence="8" id="KW-1185">Reference proteome</keyword>
<dbReference type="GO" id="GO:0030288">
    <property type="term" value="C:outer membrane-bounded periplasmic space"/>
    <property type="evidence" value="ECO:0007669"/>
    <property type="project" value="InterPro"/>
</dbReference>
<dbReference type="InterPro" id="IPR004799">
    <property type="entry name" value="Periplasmic_diS_OxRdtase_DsbE"/>
</dbReference>
<gene>
    <name evidence="7" type="ORF">LX81_01312</name>
</gene>
<dbReference type="InterPro" id="IPR036249">
    <property type="entry name" value="Thioredoxin-like_sf"/>
</dbReference>
<dbReference type="InterPro" id="IPR017937">
    <property type="entry name" value="Thioredoxin_CS"/>
</dbReference>
<keyword evidence="3" id="KW-0201">Cytochrome c-type biogenesis</keyword>
<dbReference type="AlphaFoldDB" id="A0A2W7NHB0"/>
<dbReference type="OrthoDB" id="9799347at2"/>